<dbReference type="Gene3D" id="2.60.120.370">
    <property type="entry name" value="YhcH/YjgK/YiaL"/>
    <property type="match status" value="1"/>
</dbReference>
<dbReference type="NCBIfam" id="TIGR00022">
    <property type="entry name" value="YhcH/YjgK/YiaL family protein"/>
    <property type="match status" value="1"/>
</dbReference>
<dbReference type="SUPFAM" id="SSF51197">
    <property type="entry name" value="Clavaminate synthase-like"/>
    <property type="match status" value="1"/>
</dbReference>
<dbReference type="Proteomes" id="UP000632774">
    <property type="component" value="Unassembled WGS sequence"/>
</dbReference>
<dbReference type="PANTHER" id="PTHR34986">
    <property type="entry name" value="EVOLVED BETA-GALACTOSIDASE SUBUNIT BETA"/>
    <property type="match status" value="1"/>
</dbReference>
<dbReference type="EMBL" id="JADFFM010000001">
    <property type="protein sequence ID" value="MBE9665214.1"/>
    <property type="molecule type" value="Genomic_DNA"/>
</dbReference>
<dbReference type="Pfam" id="PF04074">
    <property type="entry name" value="DUF386"/>
    <property type="match status" value="1"/>
</dbReference>
<dbReference type="PANTHER" id="PTHR34986:SF1">
    <property type="entry name" value="PROTEIN YIAL"/>
    <property type="match status" value="1"/>
</dbReference>
<organism evidence="1 2">
    <name type="scientific">Mucilaginibacter boryungensis</name>
    <dbReference type="NCBI Taxonomy" id="768480"/>
    <lineage>
        <taxon>Bacteria</taxon>
        <taxon>Pseudomonadati</taxon>
        <taxon>Bacteroidota</taxon>
        <taxon>Sphingobacteriia</taxon>
        <taxon>Sphingobacteriales</taxon>
        <taxon>Sphingobacteriaceae</taxon>
        <taxon>Mucilaginibacter</taxon>
    </lineage>
</organism>
<gene>
    <name evidence="1" type="ORF">IRJ18_02490</name>
</gene>
<comment type="caution">
    <text evidence="1">The sequence shown here is derived from an EMBL/GenBank/DDBJ whole genome shotgun (WGS) entry which is preliminary data.</text>
</comment>
<sequence length="149" mass="16531">MIIDKLENGAQYAALHPNFKVAFDYLLSTDLAALEVGKFDIAEGVKAIVSDKDGVTAETAGEKFECHNKNIDIQLCIRGNETMGWKPRTDCTQPKGEFNEEKDVIFYADKPDMYFSLKGGQFVIFYPNDVHAPMIGVGPIKKLVVKVAI</sequence>
<dbReference type="RefSeq" id="WP_194104620.1">
    <property type="nucleotide sequence ID" value="NZ_JADFFM010000001.1"/>
</dbReference>
<evidence type="ECO:0000313" key="1">
    <source>
        <dbReference type="EMBL" id="MBE9665214.1"/>
    </source>
</evidence>
<dbReference type="InterPro" id="IPR004375">
    <property type="entry name" value="NanQ/TabA/YiaL"/>
</dbReference>
<protein>
    <submittedName>
        <fullName evidence="1">YhcH/YjgK/YiaL family protein</fullName>
    </submittedName>
</protein>
<dbReference type="InterPro" id="IPR037012">
    <property type="entry name" value="NanQ/TabA/YiaL_sf"/>
</dbReference>
<name>A0ABR9XDR2_9SPHI</name>
<reference evidence="1 2" key="1">
    <citation type="submission" date="2020-10" db="EMBL/GenBank/DDBJ databases">
        <title>Mucilaginibacter mali sp. nov., isolated from rhizosphere soil of apple orchard.</title>
        <authorList>
            <person name="Lee J.-S."/>
            <person name="Kim H.S."/>
            <person name="Kim J.-S."/>
        </authorList>
    </citation>
    <scope>NUCLEOTIDE SEQUENCE [LARGE SCALE GENOMIC DNA]</scope>
    <source>
        <strain evidence="1 2">KCTC 23157</strain>
    </source>
</reference>
<keyword evidence="2" id="KW-1185">Reference proteome</keyword>
<evidence type="ECO:0000313" key="2">
    <source>
        <dbReference type="Proteomes" id="UP000632774"/>
    </source>
</evidence>
<accession>A0ABR9XDR2</accession>
<proteinExistence type="predicted"/>